<dbReference type="Proteomes" id="UP000006365">
    <property type="component" value="Chromosome"/>
</dbReference>
<evidence type="ECO:0000259" key="1">
    <source>
        <dbReference type="Pfam" id="PF07238"/>
    </source>
</evidence>
<gene>
    <name evidence="2" type="ordered locus">Despr_2568</name>
</gene>
<name>A0A7U3YNM1_DESPD</name>
<organism evidence="2 3">
    <name type="scientific">Desulfobulbus propionicus (strain ATCC 33891 / DSM 2032 / VKM B-1956 / 1pr3)</name>
    <dbReference type="NCBI Taxonomy" id="577650"/>
    <lineage>
        <taxon>Bacteria</taxon>
        <taxon>Pseudomonadati</taxon>
        <taxon>Thermodesulfobacteriota</taxon>
        <taxon>Desulfobulbia</taxon>
        <taxon>Desulfobulbales</taxon>
        <taxon>Desulfobulbaceae</taxon>
        <taxon>Desulfobulbus</taxon>
    </lineage>
</organism>
<keyword evidence="3" id="KW-1185">Reference proteome</keyword>
<dbReference type="GO" id="GO:0035438">
    <property type="term" value="F:cyclic-di-GMP binding"/>
    <property type="evidence" value="ECO:0007669"/>
    <property type="project" value="InterPro"/>
</dbReference>
<evidence type="ECO:0000313" key="2">
    <source>
        <dbReference type="EMBL" id="ADW18704.1"/>
    </source>
</evidence>
<dbReference type="RefSeq" id="WP_015725230.1">
    <property type="nucleotide sequence ID" value="NC_014972.1"/>
</dbReference>
<dbReference type="Pfam" id="PF07238">
    <property type="entry name" value="PilZ"/>
    <property type="match status" value="1"/>
</dbReference>
<dbReference type="InterPro" id="IPR009875">
    <property type="entry name" value="PilZ_domain"/>
</dbReference>
<dbReference type="Gene3D" id="2.40.10.220">
    <property type="entry name" value="predicted glycosyltransferase like domains"/>
    <property type="match status" value="1"/>
</dbReference>
<reference evidence="2 3" key="1">
    <citation type="journal article" date="2011" name="Stand. Genomic Sci.">
        <title>Complete genome sequence of Desulfobulbus propionicus type strain (1pr3).</title>
        <authorList>
            <person name="Pagani I."/>
            <person name="Lapidus A."/>
            <person name="Nolan M."/>
            <person name="Lucas S."/>
            <person name="Hammon N."/>
            <person name="Deshpande S."/>
            <person name="Cheng J.F."/>
            <person name="Chertkov O."/>
            <person name="Davenport K."/>
            <person name="Tapia R."/>
            <person name="Han C."/>
            <person name="Goodwin L."/>
            <person name="Pitluck S."/>
            <person name="Liolios K."/>
            <person name="Mavromatis K."/>
            <person name="Ivanova N."/>
            <person name="Mikhailova N."/>
            <person name="Pati A."/>
            <person name="Chen A."/>
            <person name="Palaniappan K."/>
            <person name="Land M."/>
            <person name="Hauser L."/>
            <person name="Chang Y.J."/>
            <person name="Jeffries C.D."/>
            <person name="Detter J.C."/>
            <person name="Brambilla E."/>
            <person name="Kannan K.P."/>
            <person name="Djao O.D."/>
            <person name="Rohde M."/>
            <person name="Pukall R."/>
            <person name="Spring S."/>
            <person name="Goker M."/>
            <person name="Sikorski J."/>
            <person name="Woyke T."/>
            <person name="Bristow J."/>
            <person name="Eisen J.A."/>
            <person name="Markowitz V."/>
            <person name="Hugenholtz P."/>
            <person name="Kyrpides N.C."/>
            <person name="Klenk H.P."/>
        </authorList>
    </citation>
    <scope>NUCLEOTIDE SEQUENCE [LARGE SCALE GENOMIC DNA]</scope>
    <source>
        <strain evidence="3">ATCC 33891 / DSM 2032 / 1pr3</strain>
    </source>
</reference>
<dbReference type="KEGG" id="dpr:Despr_2568"/>
<proteinExistence type="predicted"/>
<accession>A0A7U3YNM1</accession>
<feature type="domain" description="PilZ" evidence="1">
    <location>
        <begin position="50"/>
        <end position="131"/>
    </location>
</feature>
<dbReference type="AlphaFoldDB" id="A0A7U3YNM1"/>
<sequence>MEKKKWGDIPPLEGLEMDWDYQPQSANGQRAHKRMTLTELSQLFGSQRFEVQVATTTATVSGSLRDLCENGLAVDLPTRLDEYQNLKVGMMLGREKIIARAQVRHVQRRDHHFTTGLMFVGLDVPMRQYIAGIYASKVLRHSI</sequence>
<evidence type="ECO:0000313" key="3">
    <source>
        <dbReference type="Proteomes" id="UP000006365"/>
    </source>
</evidence>
<protein>
    <submittedName>
        <fullName evidence="2">Type IV pilus assembly PilZ</fullName>
    </submittedName>
</protein>
<dbReference type="EMBL" id="CP002364">
    <property type="protein sequence ID" value="ADW18704.1"/>
    <property type="molecule type" value="Genomic_DNA"/>
</dbReference>